<protein>
    <submittedName>
        <fullName evidence="2">Uncharacterized protein</fullName>
    </submittedName>
</protein>
<organism evidence="2 3">
    <name type="scientific">Ricinus communis</name>
    <name type="common">Castor bean</name>
    <dbReference type="NCBI Taxonomy" id="3988"/>
    <lineage>
        <taxon>Eukaryota</taxon>
        <taxon>Viridiplantae</taxon>
        <taxon>Streptophyta</taxon>
        <taxon>Embryophyta</taxon>
        <taxon>Tracheophyta</taxon>
        <taxon>Spermatophyta</taxon>
        <taxon>Magnoliopsida</taxon>
        <taxon>eudicotyledons</taxon>
        <taxon>Gunneridae</taxon>
        <taxon>Pentapetalae</taxon>
        <taxon>rosids</taxon>
        <taxon>fabids</taxon>
        <taxon>Malpighiales</taxon>
        <taxon>Euphorbiaceae</taxon>
        <taxon>Acalyphoideae</taxon>
        <taxon>Acalypheae</taxon>
        <taxon>Ricinus</taxon>
    </lineage>
</organism>
<reference evidence="3" key="1">
    <citation type="journal article" date="2010" name="Nat. Biotechnol.">
        <title>Draft genome sequence of the oilseed species Ricinus communis.</title>
        <authorList>
            <person name="Chan A.P."/>
            <person name="Crabtree J."/>
            <person name="Zhao Q."/>
            <person name="Lorenzi H."/>
            <person name="Orvis J."/>
            <person name="Puiu D."/>
            <person name="Melake-Berhan A."/>
            <person name="Jones K.M."/>
            <person name="Redman J."/>
            <person name="Chen G."/>
            <person name="Cahoon E.B."/>
            <person name="Gedil M."/>
            <person name="Stanke M."/>
            <person name="Haas B.J."/>
            <person name="Wortman J.R."/>
            <person name="Fraser-Liggett C.M."/>
            <person name="Ravel J."/>
            <person name="Rabinowicz P.D."/>
        </authorList>
    </citation>
    <scope>NUCLEOTIDE SEQUENCE [LARGE SCALE GENOMIC DNA]</scope>
    <source>
        <strain evidence="3">cv. Hale</strain>
    </source>
</reference>
<name>B9TJ74_RICCO</name>
<evidence type="ECO:0000256" key="1">
    <source>
        <dbReference type="SAM" id="MobiDB-lite"/>
    </source>
</evidence>
<dbReference type="AlphaFoldDB" id="B9TJ74"/>
<evidence type="ECO:0000313" key="3">
    <source>
        <dbReference type="Proteomes" id="UP000008311"/>
    </source>
</evidence>
<feature type="non-terminal residue" evidence="2">
    <location>
        <position position="1"/>
    </location>
</feature>
<dbReference type="Proteomes" id="UP000008311">
    <property type="component" value="Unassembled WGS sequence"/>
</dbReference>
<feature type="region of interest" description="Disordered" evidence="1">
    <location>
        <begin position="19"/>
        <end position="79"/>
    </location>
</feature>
<accession>B9TJ74</accession>
<dbReference type="InParanoid" id="B9TJ74"/>
<proteinExistence type="predicted"/>
<dbReference type="EMBL" id="EQ983498">
    <property type="protein sequence ID" value="EEF24091.1"/>
    <property type="molecule type" value="Genomic_DNA"/>
</dbReference>
<gene>
    <name evidence="2" type="ORF">RCOM_2140230</name>
</gene>
<keyword evidence="3" id="KW-1185">Reference proteome</keyword>
<evidence type="ECO:0000313" key="2">
    <source>
        <dbReference type="EMBL" id="EEF24091.1"/>
    </source>
</evidence>
<feature type="compositionally biased region" description="Polar residues" evidence="1">
    <location>
        <begin position="19"/>
        <end position="37"/>
    </location>
</feature>
<sequence length="79" mass="8124">PVDNLGGTPCLKTTLEQKMSVSSVQHQSQAPAMQLQATAPKKVDRPNDGDADDGVKAAPPAQSVNTSGQKVGQVINVTA</sequence>
<feature type="compositionally biased region" description="Polar residues" evidence="1">
    <location>
        <begin position="62"/>
        <end position="79"/>
    </location>
</feature>